<organism evidence="13 14">
    <name type="scientific">Thermococcus waiotapuensis</name>
    <dbReference type="NCBI Taxonomy" id="90909"/>
    <lineage>
        <taxon>Archaea</taxon>
        <taxon>Methanobacteriati</taxon>
        <taxon>Methanobacteriota</taxon>
        <taxon>Thermococci</taxon>
        <taxon>Thermococcales</taxon>
        <taxon>Thermococcaceae</taxon>
        <taxon>Thermococcus</taxon>
    </lineage>
</organism>
<feature type="binding site" evidence="9">
    <location>
        <position position="214"/>
    </location>
    <ligand>
        <name>Mn(2+)</name>
        <dbReference type="ChEBI" id="CHEBI:29035"/>
        <label>2</label>
    </ligand>
</feature>
<dbReference type="GO" id="GO:0000403">
    <property type="term" value="F:Y-form DNA binding"/>
    <property type="evidence" value="ECO:0007669"/>
    <property type="project" value="UniProtKB-UniRule"/>
</dbReference>
<protein>
    <recommendedName>
        <fullName evidence="9">DNA double-strand break repair protein Mre11</fullName>
        <ecNumber evidence="9">3.1.-.-</ecNumber>
    </recommendedName>
</protein>
<gene>
    <name evidence="9 13" type="primary">mre11</name>
    <name evidence="13" type="ORF">RBI02_00275</name>
</gene>
<reference evidence="13 14" key="1">
    <citation type="submission" date="2023-08" db="EMBL/GenBank/DDBJ databases">
        <title>Draft genome sequence of Thermococcus waiotapuensis WT1T, a thermophilic sulphur-dependent archaeon from order Thermococcales.</title>
        <authorList>
            <person name="Manners S.H."/>
            <person name="Carere C.R."/>
            <person name="Dhami M.K."/>
            <person name="Dobson R.C.J."/>
            <person name="Stott M.B."/>
        </authorList>
    </citation>
    <scope>NUCLEOTIDE SEQUENCE [LARGE SCALE GENOMIC DNA]</scope>
    <source>
        <strain evidence="13 14">WT1</strain>
    </source>
</reference>
<dbReference type="InterPro" id="IPR054745">
    <property type="entry name" value="Mre11_thermococcales"/>
</dbReference>
<comment type="activity regulation">
    <text evidence="9">Nuclease activity is regulated by Rad50.</text>
</comment>
<accession>A0AAE4NRJ1</accession>
<dbReference type="GO" id="GO:0008408">
    <property type="term" value="F:3'-5' exonuclease activity"/>
    <property type="evidence" value="ECO:0007669"/>
    <property type="project" value="UniProtKB-UniRule"/>
</dbReference>
<feature type="binding site" evidence="9">
    <location>
        <position position="8"/>
    </location>
    <ligand>
        <name>Mn(2+)</name>
        <dbReference type="ChEBI" id="CHEBI:29035"/>
        <label>1</label>
    </ligand>
</feature>
<keyword evidence="4 9" id="KW-0227">DNA damage</keyword>
<feature type="domain" description="DNA double-strand break repair protein Mre11 second" evidence="12">
    <location>
        <begin position="280"/>
        <end position="338"/>
    </location>
</feature>
<keyword evidence="2 9" id="KW-0479">Metal-binding</keyword>
<dbReference type="InterPro" id="IPR054741">
    <property type="entry name" value="Mre11_dom"/>
</dbReference>
<dbReference type="GO" id="GO:0004519">
    <property type="term" value="F:endonuclease activity"/>
    <property type="evidence" value="ECO:0007669"/>
    <property type="project" value="UniProtKB-UniRule"/>
</dbReference>
<comment type="subunit">
    <text evidence="9">Homodimer. Forms a heterotetramer composed of two Mre11 subunits and two Rad50 subunits.</text>
</comment>
<evidence type="ECO:0000256" key="5">
    <source>
        <dbReference type="ARBA" id="ARBA00022801"/>
    </source>
</evidence>
<keyword evidence="5 9" id="KW-0378">Hydrolase</keyword>
<keyword evidence="6 9" id="KW-0269">Exonuclease</keyword>
<evidence type="ECO:0000256" key="3">
    <source>
        <dbReference type="ARBA" id="ARBA00022759"/>
    </source>
</evidence>
<dbReference type="Proteomes" id="UP001245683">
    <property type="component" value="Unassembled WGS sequence"/>
</dbReference>
<dbReference type="GO" id="GO:0045027">
    <property type="term" value="F:DNA end binding"/>
    <property type="evidence" value="ECO:0007669"/>
    <property type="project" value="UniProtKB-UniRule"/>
</dbReference>
<evidence type="ECO:0000256" key="4">
    <source>
        <dbReference type="ARBA" id="ARBA00022763"/>
    </source>
</evidence>
<feature type="binding site" evidence="9">
    <location>
        <position position="84"/>
    </location>
    <ligand>
        <name>Mn(2+)</name>
        <dbReference type="ChEBI" id="CHEBI:29035"/>
        <label>2</label>
    </ligand>
</feature>
<feature type="domain" description="Calcineurin-like phosphoesterase" evidence="11">
    <location>
        <begin position="1"/>
        <end position="217"/>
    </location>
</feature>
<feature type="region of interest" description="Disordered" evidence="10">
    <location>
        <begin position="394"/>
        <end position="452"/>
    </location>
</feature>
<evidence type="ECO:0000259" key="11">
    <source>
        <dbReference type="Pfam" id="PF00149"/>
    </source>
</evidence>
<dbReference type="GO" id="GO:0030145">
    <property type="term" value="F:manganese ion binding"/>
    <property type="evidence" value="ECO:0007669"/>
    <property type="project" value="UniProtKB-UniRule"/>
</dbReference>
<dbReference type="InterPro" id="IPR004843">
    <property type="entry name" value="Calcineurin-like_PHP"/>
</dbReference>
<dbReference type="InterPro" id="IPR041796">
    <property type="entry name" value="Mre11_N"/>
</dbReference>
<evidence type="ECO:0000313" key="14">
    <source>
        <dbReference type="Proteomes" id="UP001245683"/>
    </source>
</evidence>
<dbReference type="PANTHER" id="PTHR30337:SF0">
    <property type="entry name" value="NUCLEASE SBCCD SUBUNIT D"/>
    <property type="match status" value="1"/>
</dbReference>
<comment type="function">
    <text evidence="9">Part of the Rad50/Mre11 complex, which is involved in the early steps of DNA double-strand break (DSB) repair. The complex may facilitate opening of the processed DNA ends to aid in the recruitment of HerA and NurA. Mre11 binds to DSB ends and has both double-stranded 3'-5' exonuclease activity and single-stranded endonuclease activity.</text>
</comment>
<dbReference type="InterPro" id="IPR032885">
    <property type="entry name" value="Mre11_archaea-type"/>
</dbReference>
<dbReference type="PANTHER" id="PTHR30337">
    <property type="entry name" value="COMPONENT OF ATP-DEPENDENT DSDNA EXONUCLEASE"/>
    <property type="match status" value="1"/>
</dbReference>
<feature type="binding site" evidence="9">
    <location>
        <position position="216"/>
    </location>
    <ligand>
        <name>Mn(2+)</name>
        <dbReference type="ChEBI" id="CHEBI:29035"/>
        <label>1</label>
    </ligand>
</feature>
<evidence type="ECO:0000256" key="10">
    <source>
        <dbReference type="SAM" id="MobiDB-lite"/>
    </source>
</evidence>
<dbReference type="Gene3D" id="3.60.21.10">
    <property type="match status" value="1"/>
</dbReference>
<evidence type="ECO:0000256" key="8">
    <source>
        <dbReference type="ARBA" id="ARBA00023211"/>
    </source>
</evidence>
<dbReference type="RefSeq" id="WP_315339401.1">
    <property type="nucleotide sequence ID" value="NZ_JAVDZE010000001.1"/>
</dbReference>
<keyword evidence="1 9" id="KW-0540">Nuclease</keyword>
<comment type="cofactor">
    <cofactor evidence="9">
        <name>Mn(2+)</name>
        <dbReference type="ChEBI" id="CHEBI:29035"/>
    </cofactor>
    <text evidence="9">Binds 2 manganese ions per subunit.</text>
</comment>
<feature type="binding site" evidence="9">
    <location>
        <position position="49"/>
    </location>
    <ligand>
        <name>Mn(2+)</name>
        <dbReference type="ChEBI" id="CHEBI:29035"/>
        <label>2</label>
    </ligand>
</feature>
<feature type="binding site" evidence="9">
    <location>
        <position position="174"/>
    </location>
    <ligand>
        <name>Mn(2+)</name>
        <dbReference type="ChEBI" id="CHEBI:29035"/>
        <label>2</label>
    </ligand>
</feature>
<dbReference type="GO" id="GO:0000729">
    <property type="term" value="P:DNA double-strand break processing"/>
    <property type="evidence" value="ECO:0007669"/>
    <property type="project" value="InterPro"/>
</dbReference>
<dbReference type="HAMAP" id="MF_02044">
    <property type="entry name" value="Mre11"/>
    <property type="match status" value="1"/>
</dbReference>
<sequence length="452" mass="52122">MKFAHIADVHLGFEQYRLPYRAEEFAKAFEEAIEKSLSEKVDFILIAGDLFHSSRPSPETLKQAIDILSLAKEKKIPVFAIEGNHDRTQRRVSAYHLLEELGLLNLIGVRSERIETDYLTSERTEEGWLVKGIFEKGGKTIEIHGMKYMSAAWLEKNPPKDIFRPEGDSILMLHQGVRELVEEMMGKLPESQRNYYEVKLADLPKGYLYYALGHIHRAFLTSYDIGKLAYPGSLQRWDFGDYEIRYRWDGRAFKPVTGTQKGFYIVEDWEPRFVELGVRPFVDVSISADEDTVARELKHLSVKIPEEAFVRLDVRWERPYDVSKLTELIKARYVYVRTRFERKLSWKTPSGEVPKPEEYFLPVELKVIALTGEKSVENIEDVVSLFLGSGWDEKEAKKPEKKPTETEEKGLEIDGEKETVAEKNEKSENGQKKTPERPSKGSNLLVWLGGGR</sequence>
<keyword evidence="14" id="KW-1185">Reference proteome</keyword>
<feature type="compositionally biased region" description="Basic and acidic residues" evidence="10">
    <location>
        <begin position="394"/>
        <end position="439"/>
    </location>
</feature>
<dbReference type="SUPFAM" id="SSF56300">
    <property type="entry name" value="Metallo-dependent phosphatases"/>
    <property type="match status" value="1"/>
</dbReference>
<dbReference type="InterPro" id="IPR029052">
    <property type="entry name" value="Metallo-depent_PP-like"/>
</dbReference>
<dbReference type="CDD" id="cd00840">
    <property type="entry name" value="MPP_Mre11_N"/>
    <property type="match status" value="1"/>
</dbReference>
<comment type="similarity">
    <text evidence="9">Belongs to the MRE11/RAD32 family.</text>
</comment>
<evidence type="ECO:0000256" key="1">
    <source>
        <dbReference type="ARBA" id="ARBA00022722"/>
    </source>
</evidence>
<comment type="caution">
    <text evidence="13">The sequence shown here is derived from an EMBL/GenBank/DDBJ whole genome shotgun (WGS) entry which is preliminary data.</text>
</comment>
<dbReference type="EMBL" id="JAVDZE010000001">
    <property type="protein sequence ID" value="MDV3103003.1"/>
    <property type="molecule type" value="Genomic_DNA"/>
</dbReference>
<evidence type="ECO:0000256" key="7">
    <source>
        <dbReference type="ARBA" id="ARBA00023204"/>
    </source>
</evidence>
<dbReference type="Pfam" id="PF00149">
    <property type="entry name" value="Metallophos"/>
    <property type="match status" value="1"/>
</dbReference>
<evidence type="ECO:0000256" key="9">
    <source>
        <dbReference type="HAMAP-Rule" id="MF_02044"/>
    </source>
</evidence>
<feature type="binding site" evidence="9">
    <location>
        <position position="49"/>
    </location>
    <ligand>
        <name>Mn(2+)</name>
        <dbReference type="ChEBI" id="CHEBI:29035"/>
        <label>1</label>
    </ligand>
</feature>
<keyword evidence="8 9" id="KW-0464">Manganese</keyword>
<evidence type="ECO:0000256" key="2">
    <source>
        <dbReference type="ARBA" id="ARBA00022723"/>
    </source>
</evidence>
<feature type="binding site" evidence="9">
    <location>
        <position position="10"/>
    </location>
    <ligand>
        <name>Mn(2+)</name>
        <dbReference type="ChEBI" id="CHEBI:29035"/>
        <label>1</label>
    </ligand>
</feature>
<name>A0AAE4NRJ1_9EURY</name>
<proteinExistence type="inferred from homology"/>
<dbReference type="AlphaFoldDB" id="A0AAE4NRJ1"/>
<keyword evidence="7 9" id="KW-0234">DNA repair</keyword>
<feature type="active site" description="Proton donor" evidence="9">
    <location>
        <position position="85"/>
    </location>
</feature>
<dbReference type="NCBIfam" id="NF041029">
    <property type="entry name" value="Mre11_Pyroc"/>
    <property type="match status" value="1"/>
</dbReference>
<dbReference type="EC" id="3.1.-.-" evidence="9"/>
<evidence type="ECO:0000256" key="6">
    <source>
        <dbReference type="ARBA" id="ARBA00022839"/>
    </source>
</evidence>
<evidence type="ECO:0000259" key="12">
    <source>
        <dbReference type="Pfam" id="PF22411"/>
    </source>
</evidence>
<evidence type="ECO:0000313" key="13">
    <source>
        <dbReference type="EMBL" id="MDV3103003.1"/>
    </source>
</evidence>
<keyword evidence="3 9" id="KW-0255">Endonuclease</keyword>
<dbReference type="Gene3D" id="3.30.110.80">
    <property type="entry name" value="DNA double-strand break repair nuclease"/>
    <property type="match status" value="1"/>
</dbReference>
<dbReference type="InterPro" id="IPR050535">
    <property type="entry name" value="DNA_Repair-Maintenance_Comp"/>
</dbReference>
<dbReference type="Pfam" id="PF22411">
    <property type="entry name" value="Mre11_2nd"/>
    <property type="match status" value="1"/>
</dbReference>